<protein>
    <submittedName>
        <fullName evidence="1">Uncharacterized protein</fullName>
    </submittedName>
</protein>
<dbReference type="RefSeq" id="WP_115327187.1">
    <property type="nucleotide sequence ID" value="NZ_JACKST010000073.1"/>
</dbReference>
<dbReference type="EMBL" id="UGQM01000001">
    <property type="protein sequence ID" value="STZ42946.1"/>
    <property type="molecule type" value="Genomic_DNA"/>
</dbReference>
<evidence type="ECO:0000313" key="2">
    <source>
        <dbReference type="Proteomes" id="UP000254291"/>
    </source>
</evidence>
<reference evidence="1 2" key="1">
    <citation type="submission" date="2018-06" db="EMBL/GenBank/DDBJ databases">
        <authorList>
            <consortium name="Pathogen Informatics"/>
            <person name="Doyle S."/>
        </authorList>
    </citation>
    <scope>NUCLEOTIDE SEQUENCE [LARGE SCALE GENOMIC DNA]</scope>
    <source>
        <strain evidence="1 2">NCTC10742</strain>
    </source>
</reference>
<organism evidence="1 2">
    <name type="scientific">Mycolicibacterium gilvum</name>
    <dbReference type="NCBI Taxonomy" id="1804"/>
    <lineage>
        <taxon>Bacteria</taxon>
        <taxon>Bacillati</taxon>
        <taxon>Actinomycetota</taxon>
        <taxon>Actinomycetes</taxon>
        <taxon>Mycobacteriales</taxon>
        <taxon>Mycobacteriaceae</taxon>
        <taxon>Mycolicibacterium</taxon>
    </lineage>
</organism>
<dbReference type="Proteomes" id="UP000254291">
    <property type="component" value="Unassembled WGS sequence"/>
</dbReference>
<gene>
    <name evidence="1" type="ORF">NCTC10742_02162</name>
</gene>
<proteinExistence type="predicted"/>
<name>A0A378SM16_9MYCO</name>
<evidence type="ECO:0000313" key="1">
    <source>
        <dbReference type="EMBL" id="STZ42946.1"/>
    </source>
</evidence>
<dbReference type="AlphaFoldDB" id="A0A378SM16"/>
<accession>A0A378SM16</accession>
<sequence length="182" mass="18900">MASSRRFIPAGKPADGEGLHRYRVVAVTSDIAALVECAGGFLCDRARAGWNVRVLVDGPGETRPLTILGVSADAVSGQTDAGAAMSGFGPGTTVIVGADLLTRDSRLRASAARLATAGAAVHVWGPPSYPGCRPAPIQHELSTAAQAFKNSALRAARIDRAAEPVETLYRLADGSPRRLRSV</sequence>